<dbReference type="PANTHER" id="PTHR45847:SF6">
    <property type="entry name" value="FATTY ACID AMIDE HYDROLASE"/>
    <property type="match status" value="1"/>
</dbReference>
<evidence type="ECO:0000313" key="5">
    <source>
        <dbReference type="Proteomes" id="UP000887566"/>
    </source>
</evidence>
<protein>
    <submittedName>
        <fullName evidence="6">Amidase domain-containing protein</fullName>
    </submittedName>
</protein>
<dbReference type="GO" id="GO:0017064">
    <property type="term" value="F:fatty acid amide hydrolase activity"/>
    <property type="evidence" value="ECO:0007669"/>
    <property type="project" value="TreeGrafter"/>
</dbReference>
<name>A0A914X7R0_9BILA</name>
<organism evidence="5 6">
    <name type="scientific">Plectus sambesii</name>
    <dbReference type="NCBI Taxonomy" id="2011161"/>
    <lineage>
        <taxon>Eukaryota</taxon>
        <taxon>Metazoa</taxon>
        <taxon>Ecdysozoa</taxon>
        <taxon>Nematoda</taxon>
        <taxon>Chromadorea</taxon>
        <taxon>Plectida</taxon>
        <taxon>Plectina</taxon>
        <taxon>Plectoidea</taxon>
        <taxon>Plectidae</taxon>
        <taxon>Plectus</taxon>
    </lineage>
</organism>
<dbReference type="GO" id="GO:0009062">
    <property type="term" value="P:fatty acid catabolic process"/>
    <property type="evidence" value="ECO:0007669"/>
    <property type="project" value="TreeGrafter"/>
</dbReference>
<feature type="active site" description="Charge relay system" evidence="3">
    <location>
        <position position="239"/>
    </location>
</feature>
<evidence type="ECO:0000259" key="4">
    <source>
        <dbReference type="Pfam" id="PF01425"/>
    </source>
</evidence>
<dbReference type="InterPro" id="IPR036928">
    <property type="entry name" value="AS_sf"/>
</dbReference>
<dbReference type="PANTHER" id="PTHR45847">
    <property type="entry name" value="FATTY ACID AMIDE HYDROLASE"/>
    <property type="match status" value="1"/>
</dbReference>
<dbReference type="Pfam" id="PF01425">
    <property type="entry name" value="Amidase"/>
    <property type="match status" value="1"/>
</dbReference>
<dbReference type="FunFam" id="3.90.1300.10:FF:000003">
    <property type="entry name" value="Amidase signature enzyme"/>
    <property type="match status" value="1"/>
</dbReference>
<proteinExistence type="inferred from homology"/>
<keyword evidence="5" id="KW-1185">Reference proteome</keyword>
<feature type="active site" description="Acyl-ester intermediate" evidence="3">
    <location>
        <position position="263"/>
    </location>
</feature>
<dbReference type="Proteomes" id="UP000887566">
    <property type="component" value="Unplaced"/>
</dbReference>
<evidence type="ECO:0000256" key="2">
    <source>
        <dbReference type="ARBA" id="ARBA00022801"/>
    </source>
</evidence>
<dbReference type="GO" id="GO:0004040">
    <property type="term" value="F:amidase activity"/>
    <property type="evidence" value="ECO:0007669"/>
    <property type="project" value="TreeGrafter"/>
</dbReference>
<dbReference type="InterPro" id="IPR020556">
    <property type="entry name" value="Amidase_CS"/>
</dbReference>
<comment type="similarity">
    <text evidence="1">Belongs to the amidase family.</text>
</comment>
<dbReference type="AlphaFoldDB" id="A0A914X7R0"/>
<dbReference type="InterPro" id="IPR052096">
    <property type="entry name" value="Endocannabinoid_amidase"/>
</dbReference>
<dbReference type="Gene3D" id="3.90.1300.10">
    <property type="entry name" value="Amidase signature (AS) domain"/>
    <property type="match status" value="1"/>
</dbReference>
<feature type="domain" description="Amidase" evidence="4">
    <location>
        <begin position="112"/>
        <end position="585"/>
    </location>
</feature>
<evidence type="ECO:0000313" key="6">
    <source>
        <dbReference type="WBParaSite" id="PSAMB.scaffold70size87409.g1352.t1"/>
    </source>
</evidence>
<evidence type="ECO:0000256" key="1">
    <source>
        <dbReference type="ARBA" id="ARBA00009199"/>
    </source>
</evidence>
<evidence type="ECO:0000256" key="3">
    <source>
        <dbReference type="PIRSR" id="PIRSR001221-1"/>
    </source>
</evidence>
<feature type="active site" description="Charge relay system" evidence="3">
    <location>
        <position position="164"/>
    </location>
</feature>
<sequence length="596" mass="65822">MFTDGFLALLYNEDDSRVWALVKCCNAAFWLVAVCYWTFKVLFEKPWGLVNIHREVVKNKRKLRQKQFDSMTAELNSNVDSTLSKKRETILAMSFTDLRNALQKEDYSASEALDAYRFKALQVQMEINCVTEFVVEAVQWASDLDAKYKGKSKPALFGIPFSVKENYYMKGYDCTVGLAKRSMQPMTSDNSFVAFLRSQGGVPFVRTNVPQALISFVCSNTVYGTTGNPFNKERTPGGSSGGEAALLAADGSAFGIGSDLAGSLRIPAAMCGIVTIKPTAARLRAEGAATGMPGRGRLGLGYGFFTKTVDEQIFLLETTLTPDYFDRSLGMAPLPLMKKEIESKSKLRIGYFTDDGFLPATPGCARVVTETVRKLEDAGHVLIPFNVPQPEAALKLLLKCLFPDGGQFLRDSYAHEDVDQHLKQFVTMLKVPNVIRKMMSYLLLPLCRQMGIMSGAYVSDLNDLRLTQEAVDAYIFEFGAQWKELELDALVCPAFAIPPVPHHYPSQLGACAFSTGLFNLLDYPAGVVPVGHVTDEDDAALQSFPEGFNGTNLLYALIKKAAAKSRGLPLAVQIVTLPFREELCLRLMKEVETLTK</sequence>
<accession>A0A914X7R0</accession>
<reference evidence="6" key="1">
    <citation type="submission" date="2022-11" db="UniProtKB">
        <authorList>
            <consortium name="WormBaseParasite"/>
        </authorList>
    </citation>
    <scope>IDENTIFICATION</scope>
</reference>
<keyword evidence="2" id="KW-0378">Hydrolase</keyword>
<dbReference type="PROSITE" id="PS00571">
    <property type="entry name" value="AMIDASES"/>
    <property type="match status" value="1"/>
</dbReference>
<dbReference type="InterPro" id="IPR023631">
    <property type="entry name" value="Amidase_dom"/>
</dbReference>
<dbReference type="WBParaSite" id="PSAMB.scaffold70size87409.g1352.t1">
    <property type="protein sequence ID" value="PSAMB.scaffold70size87409.g1352.t1"/>
    <property type="gene ID" value="PSAMB.scaffold70size87409.g1352"/>
</dbReference>
<dbReference type="SUPFAM" id="SSF75304">
    <property type="entry name" value="Amidase signature (AS) enzymes"/>
    <property type="match status" value="1"/>
</dbReference>
<dbReference type="PIRSF" id="PIRSF001221">
    <property type="entry name" value="Amidase_fungi"/>
    <property type="match status" value="1"/>
</dbReference>